<dbReference type="Pfam" id="PF03808">
    <property type="entry name" value="Glyco_tran_WecG"/>
    <property type="match status" value="1"/>
</dbReference>
<gene>
    <name evidence="3" type="ORF">A3A02_04920</name>
</gene>
<dbReference type="PANTHER" id="PTHR34136">
    <property type="match status" value="1"/>
</dbReference>
<comment type="caution">
    <text evidence="3">The sequence shown here is derived from an EMBL/GenBank/DDBJ whole genome shotgun (WGS) entry which is preliminary data.</text>
</comment>
<dbReference type="InterPro" id="IPR004629">
    <property type="entry name" value="WecG_TagA_CpsF"/>
</dbReference>
<dbReference type="PANTHER" id="PTHR34136:SF1">
    <property type="entry name" value="UDP-N-ACETYL-D-MANNOSAMINURONIC ACID TRANSFERASE"/>
    <property type="match status" value="1"/>
</dbReference>
<dbReference type="AlphaFoldDB" id="A0A1G1YN54"/>
<proteinExistence type="predicted"/>
<dbReference type="Proteomes" id="UP000177376">
    <property type="component" value="Unassembled WGS sequence"/>
</dbReference>
<reference evidence="3 4" key="1">
    <citation type="journal article" date="2016" name="Nat. Commun.">
        <title>Thousands of microbial genomes shed light on interconnected biogeochemical processes in an aquifer system.</title>
        <authorList>
            <person name="Anantharaman K."/>
            <person name="Brown C.T."/>
            <person name="Hug L.A."/>
            <person name="Sharon I."/>
            <person name="Castelle C.J."/>
            <person name="Probst A.J."/>
            <person name="Thomas B.C."/>
            <person name="Singh A."/>
            <person name="Wilkins M.J."/>
            <person name="Karaoz U."/>
            <person name="Brodie E.L."/>
            <person name="Williams K.H."/>
            <person name="Hubbard S.S."/>
            <person name="Banfield J.F."/>
        </authorList>
    </citation>
    <scope>NUCLEOTIDE SEQUENCE [LARGE SCALE GENOMIC DNA]</scope>
</reference>
<evidence type="ECO:0000313" key="3">
    <source>
        <dbReference type="EMBL" id="OGY53080.1"/>
    </source>
</evidence>
<organism evidence="3 4">
    <name type="scientific">Candidatus Buchananbacteria bacterium RIFCSPLOWO2_01_FULL_39_33</name>
    <dbReference type="NCBI Taxonomy" id="1797543"/>
    <lineage>
        <taxon>Bacteria</taxon>
        <taxon>Candidatus Buchananiibacteriota</taxon>
    </lineage>
</organism>
<sequence>MMKEEILGVKIDKIDLTGSLNKISDFLIDDRQHYIVTVNPEFIVEAQANQEFKNILNDADLAVGDGFGLVLATAGRLKRVTGVDLSEELLKGRLKSAKIFLLGGAGESAKISATKYPQAVVGAEPGGLINSQTFLLDNNEIILKKINSSGANVLLVGFGQVKQEMWISHNLNKLPNIKVALGVGGTFDYLSGQIKRAPKWLRIIGLEWLFRLFSQPQRLGRIFNATVKFSLLTFKDACFKISR</sequence>
<name>A0A1G1YN54_9BACT</name>
<keyword evidence="1" id="KW-0328">Glycosyltransferase</keyword>
<dbReference type="NCBIfam" id="TIGR00696">
    <property type="entry name" value="wecG_tagA_cpsF"/>
    <property type="match status" value="1"/>
</dbReference>
<dbReference type="EMBL" id="MHIM01000005">
    <property type="protein sequence ID" value="OGY53080.1"/>
    <property type="molecule type" value="Genomic_DNA"/>
</dbReference>
<keyword evidence="2" id="KW-0808">Transferase</keyword>
<evidence type="ECO:0000313" key="4">
    <source>
        <dbReference type="Proteomes" id="UP000177376"/>
    </source>
</evidence>
<protein>
    <recommendedName>
        <fullName evidence="5">Glycosyltransferase</fullName>
    </recommendedName>
</protein>
<evidence type="ECO:0000256" key="2">
    <source>
        <dbReference type="ARBA" id="ARBA00022679"/>
    </source>
</evidence>
<dbReference type="CDD" id="cd06533">
    <property type="entry name" value="Glyco_transf_WecG_TagA"/>
    <property type="match status" value="1"/>
</dbReference>
<evidence type="ECO:0000256" key="1">
    <source>
        <dbReference type="ARBA" id="ARBA00022676"/>
    </source>
</evidence>
<accession>A0A1G1YN54</accession>
<dbReference type="GO" id="GO:0016758">
    <property type="term" value="F:hexosyltransferase activity"/>
    <property type="evidence" value="ECO:0007669"/>
    <property type="project" value="TreeGrafter"/>
</dbReference>
<evidence type="ECO:0008006" key="5">
    <source>
        <dbReference type="Google" id="ProtNLM"/>
    </source>
</evidence>